<comment type="similarity">
    <text evidence="2">Belongs to the MsrB Met sulfoxide reductase family.</text>
</comment>
<evidence type="ECO:0000256" key="6">
    <source>
        <dbReference type="ARBA" id="ARBA00023002"/>
    </source>
</evidence>
<dbReference type="EMBL" id="MHKB01000005">
    <property type="protein sequence ID" value="OGY79826.1"/>
    <property type="molecule type" value="Genomic_DNA"/>
</dbReference>
<dbReference type="SUPFAM" id="SSF51316">
    <property type="entry name" value="Mss4-like"/>
    <property type="match status" value="1"/>
</dbReference>
<dbReference type="GO" id="GO:0030091">
    <property type="term" value="P:protein repair"/>
    <property type="evidence" value="ECO:0007669"/>
    <property type="project" value="InterPro"/>
</dbReference>
<dbReference type="Proteomes" id="UP000177165">
    <property type="component" value="Unassembled WGS sequence"/>
</dbReference>
<dbReference type="InterPro" id="IPR028427">
    <property type="entry name" value="Met_Sox_Rdtase_MsrB"/>
</dbReference>
<comment type="cofactor">
    <cofactor evidence="1">
        <name>Zn(2+)</name>
        <dbReference type="ChEBI" id="CHEBI:29105"/>
    </cofactor>
</comment>
<evidence type="ECO:0000256" key="3">
    <source>
        <dbReference type="ARBA" id="ARBA00012499"/>
    </source>
</evidence>
<name>A0A1G2ATK9_9BACT</name>
<organism evidence="9 10">
    <name type="scientific">Candidatus Kerfeldbacteria bacterium RIFCSPHIGHO2_02_FULL_42_14</name>
    <dbReference type="NCBI Taxonomy" id="1798540"/>
    <lineage>
        <taxon>Bacteria</taxon>
        <taxon>Candidatus Kerfeldiibacteriota</taxon>
    </lineage>
</organism>
<dbReference type="Pfam" id="PF01641">
    <property type="entry name" value="SelR"/>
    <property type="match status" value="1"/>
</dbReference>
<keyword evidence="5" id="KW-0862">Zinc</keyword>
<evidence type="ECO:0000256" key="5">
    <source>
        <dbReference type="ARBA" id="ARBA00022833"/>
    </source>
</evidence>
<comment type="caution">
    <text evidence="9">The sequence shown here is derived from an EMBL/GenBank/DDBJ whole genome shotgun (WGS) entry which is preliminary data.</text>
</comment>
<accession>A0A1G2ATK9</accession>
<evidence type="ECO:0000256" key="4">
    <source>
        <dbReference type="ARBA" id="ARBA00022723"/>
    </source>
</evidence>
<comment type="catalytic activity">
    <reaction evidence="7">
        <text>L-methionyl-[protein] + [thioredoxin]-disulfide + H2O = L-methionyl-(R)-S-oxide-[protein] + [thioredoxin]-dithiol</text>
        <dbReference type="Rhea" id="RHEA:24164"/>
        <dbReference type="Rhea" id="RHEA-COMP:10698"/>
        <dbReference type="Rhea" id="RHEA-COMP:10700"/>
        <dbReference type="Rhea" id="RHEA-COMP:12313"/>
        <dbReference type="Rhea" id="RHEA-COMP:12314"/>
        <dbReference type="ChEBI" id="CHEBI:15377"/>
        <dbReference type="ChEBI" id="CHEBI:16044"/>
        <dbReference type="ChEBI" id="CHEBI:29950"/>
        <dbReference type="ChEBI" id="CHEBI:45764"/>
        <dbReference type="ChEBI" id="CHEBI:50058"/>
        <dbReference type="EC" id="1.8.4.12"/>
    </reaction>
</comment>
<evidence type="ECO:0000256" key="7">
    <source>
        <dbReference type="ARBA" id="ARBA00048488"/>
    </source>
</evidence>
<evidence type="ECO:0000256" key="1">
    <source>
        <dbReference type="ARBA" id="ARBA00001947"/>
    </source>
</evidence>
<dbReference type="GO" id="GO:0005737">
    <property type="term" value="C:cytoplasm"/>
    <property type="evidence" value="ECO:0007669"/>
    <property type="project" value="TreeGrafter"/>
</dbReference>
<dbReference type="FunFam" id="2.170.150.20:FF:000001">
    <property type="entry name" value="Peptide methionine sulfoxide reductase MsrB"/>
    <property type="match status" value="1"/>
</dbReference>
<feature type="domain" description="MsrB" evidence="8">
    <location>
        <begin position="8"/>
        <end position="131"/>
    </location>
</feature>
<dbReference type="InterPro" id="IPR002579">
    <property type="entry name" value="Met_Sox_Rdtase_MsrB_dom"/>
</dbReference>
<keyword evidence="6" id="KW-0560">Oxidoreductase</keyword>
<dbReference type="Gene3D" id="2.170.150.20">
    <property type="entry name" value="Peptide methionine sulfoxide reductase"/>
    <property type="match status" value="1"/>
</dbReference>
<dbReference type="GO" id="GO:0006979">
    <property type="term" value="P:response to oxidative stress"/>
    <property type="evidence" value="ECO:0007669"/>
    <property type="project" value="InterPro"/>
</dbReference>
<dbReference type="GO" id="GO:0033743">
    <property type="term" value="F:peptide-methionine (R)-S-oxide reductase activity"/>
    <property type="evidence" value="ECO:0007669"/>
    <property type="project" value="UniProtKB-EC"/>
</dbReference>
<evidence type="ECO:0000313" key="10">
    <source>
        <dbReference type="Proteomes" id="UP000177165"/>
    </source>
</evidence>
<protein>
    <recommendedName>
        <fullName evidence="3">peptide-methionine (R)-S-oxide reductase</fullName>
        <ecNumber evidence="3">1.8.4.12</ecNumber>
    </recommendedName>
</protein>
<dbReference type="AlphaFoldDB" id="A0A1G2ATK9"/>
<dbReference type="STRING" id="1798540.A3B74_04185"/>
<dbReference type="NCBIfam" id="TIGR00357">
    <property type="entry name" value="peptide-methionine (R)-S-oxide reductase MsrB"/>
    <property type="match status" value="1"/>
</dbReference>
<reference evidence="9 10" key="1">
    <citation type="journal article" date="2016" name="Nat. Commun.">
        <title>Thousands of microbial genomes shed light on interconnected biogeochemical processes in an aquifer system.</title>
        <authorList>
            <person name="Anantharaman K."/>
            <person name="Brown C.T."/>
            <person name="Hug L.A."/>
            <person name="Sharon I."/>
            <person name="Castelle C.J."/>
            <person name="Probst A.J."/>
            <person name="Thomas B.C."/>
            <person name="Singh A."/>
            <person name="Wilkins M.J."/>
            <person name="Karaoz U."/>
            <person name="Brodie E.L."/>
            <person name="Williams K.H."/>
            <person name="Hubbard S.S."/>
            <person name="Banfield J.F."/>
        </authorList>
    </citation>
    <scope>NUCLEOTIDE SEQUENCE [LARGE SCALE GENOMIC DNA]</scope>
</reference>
<sequence length="133" mass="15687">MQKISQDNEHWREKLTPEQYRVLREKDTELPFIGKYYNMHENGMYVCAACGNPLFASEHKYDSGTGWPSYDRPFSEDAVEYREDESYSTKRTEVICRRCDGHLGHVFDDGPKETTCKRFCINSTALNFRKQKK</sequence>
<dbReference type="PANTHER" id="PTHR10173:SF52">
    <property type="entry name" value="METHIONINE-R-SULFOXIDE REDUCTASE B1"/>
    <property type="match status" value="1"/>
</dbReference>
<evidence type="ECO:0000259" key="8">
    <source>
        <dbReference type="PROSITE" id="PS51790"/>
    </source>
</evidence>
<dbReference type="PROSITE" id="PS51790">
    <property type="entry name" value="MSRB"/>
    <property type="match status" value="1"/>
</dbReference>
<gene>
    <name evidence="9" type="ORF">A3B74_04185</name>
</gene>
<evidence type="ECO:0000256" key="2">
    <source>
        <dbReference type="ARBA" id="ARBA00007174"/>
    </source>
</evidence>
<keyword evidence="4" id="KW-0479">Metal-binding</keyword>
<dbReference type="EC" id="1.8.4.12" evidence="3"/>
<proteinExistence type="inferred from homology"/>
<dbReference type="GO" id="GO:0046872">
    <property type="term" value="F:metal ion binding"/>
    <property type="evidence" value="ECO:0007669"/>
    <property type="project" value="UniProtKB-KW"/>
</dbReference>
<dbReference type="PANTHER" id="PTHR10173">
    <property type="entry name" value="METHIONINE SULFOXIDE REDUCTASE"/>
    <property type="match status" value="1"/>
</dbReference>
<evidence type="ECO:0000313" key="9">
    <source>
        <dbReference type="EMBL" id="OGY79826.1"/>
    </source>
</evidence>
<dbReference type="InterPro" id="IPR011057">
    <property type="entry name" value="Mss4-like_sf"/>
</dbReference>